<name>A0A951Q5J9_9NOST</name>
<evidence type="ECO:0000313" key="3">
    <source>
        <dbReference type="Proteomes" id="UP000715781"/>
    </source>
</evidence>
<comment type="caution">
    <text evidence="2">The sequence shown here is derived from an EMBL/GenBank/DDBJ whole genome shotgun (WGS) entry which is preliminary data.</text>
</comment>
<sequence length="54" mass="6107">MVLMIGKSLIYSGFGEFIGTITLNPHIQFLVSLQVTFWLLLPLLGGIFWLLEIL</sequence>
<dbReference type="EMBL" id="JAHHHN010000045">
    <property type="protein sequence ID" value="MBW4565717.1"/>
    <property type="molecule type" value="Genomic_DNA"/>
</dbReference>
<keyword evidence="1" id="KW-0472">Membrane</keyword>
<organism evidence="2 3">
    <name type="scientific">Mojavia pulchra JT2-VF2</name>
    <dbReference type="NCBI Taxonomy" id="287848"/>
    <lineage>
        <taxon>Bacteria</taxon>
        <taxon>Bacillati</taxon>
        <taxon>Cyanobacteriota</taxon>
        <taxon>Cyanophyceae</taxon>
        <taxon>Nostocales</taxon>
        <taxon>Nostocaceae</taxon>
    </lineage>
</organism>
<gene>
    <name evidence="2" type="ORF">KME32_32475</name>
</gene>
<proteinExistence type="predicted"/>
<reference evidence="2" key="2">
    <citation type="journal article" date="2022" name="Microbiol. Resour. Announc.">
        <title>Metagenome Sequencing to Explore Phylogenomics of Terrestrial Cyanobacteria.</title>
        <authorList>
            <person name="Ward R.D."/>
            <person name="Stajich J.E."/>
            <person name="Johansen J.R."/>
            <person name="Huntemann M."/>
            <person name="Clum A."/>
            <person name="Foster B."/>
            <person name="Foster B."/>
            <person name="Roux S."/>
            <person name="Palaniappan K."/>
            <person name="Varghese N."/>
            <person name="Mukherjee S."/>
            <person name="Reddy T.B.K."/>
            <person name="Daum C."/>
            <person name="Copeland A."/>
            <person name="Chen I.A."/>
            <person name="Ivanova N.N."/>
            <person name="Kyrpides N.C."/>
            <person name="Shapiro N."/>
            <person name="Eloe-Fadrosh E.A."/>
            <person name="Pietrasiak N."/>
        </authorList>
    </citation>
    <scope>NUCLEOTIDE SEQUENCE</scope>
    <source>
        <strain evidence="2">JT2-VF2</strain>
    </source>
</reference>
<evidence type="ECO:0000313" key="2">
    <source>
        <dbReference type="EMBL" id="MBW4565717.1"/>
    </source>
</evidence>
<protein>
    <submittedName>
        <fullName evidence="2">Uncharacterized protein</fullName>
    </submittedName>
</protein>
<keyword evidence="1" id="KW-0812">Transmembrane</keyword>
<feature type="transmembrane region" description="Helical" evidence="1">
    <location>
        <begin position="29"/>
        <end position="51"/>
    </location>
</feature>
<keyword evidence="1" id="KW-1133">Transmembrane helix</keyword>
<accession>A0A951Q5J9</accession>
<reference evidence="2" key="1">
    <citation type="submission" date="2021-05" db="EMBL/GenBank/DDBJ databases">
        <authorList>
            <person name="Pietrasiak N."/>
            <person name="Ward R."/>
            <person name="Stajich J.E."/>
            <person name="Kurbessoian T."/>
        </authorList>
    </citation>
    <scope>NUCLEOTIDE SEQUENCE</scope>
    <source>
        <strain evidence="2">JT2-VF2</strain>
    </source>
</reference>
<dbReference type="AlphaFoldDB" id="A0A951Q5J9"/>
<evidence type="ECO:0000256" key="1">
    <source>
        <dbReference type="SAM" id="Phobius"/>
    </source>
</evidence>
<dbReference type="Proteomes" id="UP000715781">
    <property type="component" value="Unassembled WGS sequence"/>
</dbReference>